<accession>A0A0S1SU42</accession>
<organism evidence="4 5">
    <name type="scientific">Candidatus Peribacter riflensis</name>
    <dbReference type="NCBI Taxonomy" id="1735162"/>
    <lineage>
        <taxon>Bacteria</taxon>
        <taxon>Candidatus Peregrinibacteriota</taxon>
        <taxon>Candidatus Peribacteria</taxon>
        <taxon>Candidatus Peribacterales</taxon>
        <taxon>Candidatus Peribacteraceae</taxon>
        <taxon>Candidatus Peribacter</taxon>
    </lineage>
</organism>
<feature type="domain" description="SLH" evidence="3">
    <location>
        <begin position="150"/>
        <end position="215"/>
    </location>
</feature>
<feature type="region of interest" description="Disordered" evidence="1">
    <location>
        <begin position="213"/>
        <end position="244"/>
    </location>
</feature>
<dbReference type="PANTHER" id="PTHR43308:SF5">
    <property type="entry name" value="S-LAYER PROTEIN _ PEPTIDOGLYCAN ENDO-BETA-N-ACETYLGLUCOSAMINIDASE"/>
    <property type="match status" value="1"/>
</dbReference>
<dbReference type="Gene3D" id="2.60.120.380">
    <property type="match status" value="1"/>
</dbReference>
<name>A0A0S1SPL5_9BACT</name>
<evidence type="ECO:0000313" key="5">
    <source>
        <dbReference type="Proteomes" id="UP000069135"/>
    </source>
</evidence>
<gene>
    <name evidence="4" type="ORF">PeribacterD1_0148</name>
</gene>
<evidence type="ECO:0000256" key="2">
    <source>
        <dbReference type="SAM" id="SignalP"/>
    </source>
</evidence>
<reference evidence="5" key="1">
    <citation type="submission" date="2015-10" db="EMBL/GenBank/DDBJ databases">
        <title>Analysis of five complete genome sequences for members of the class Peribacteria in the recently recognized Peregrinibacteria bacterial phylum.</title>
        <authorList>
            <person name="Anantharaman K."/>
            <person name="Brown C.T."/>
            <person name="Burstein D."/>
            <person name="Castelle C.J."/>
            <person name="Probst A.J."/>
            <person name="Thomas B.C."/>
            <person name="Williams K.H."/>
            <person name="Banfield J.F."/>
        </authorList>
    </citation>
    <scope>NUCLEOTIDE SEQUENCE [LARGE SCALE GENOMIC DNA]</scope>
</reference>
<dbReference type="PATRIC" id="fig|1735161.3.peg.147"/>
<accession>A0A0S1SK94</accession>
<proteinExistence type="predicted"/>
<dbReference type="Pfam" id="PF00395">
    <property type="entry name" value="SLH"/>
    <property type="match status" value="3"/>
</dbReference>
<dbReference type="STRING" id="1735162.PeribacterB2_0148"/>
<dbReference type="InterPro" id="IPR051465">
    <property type="entry name" value="Cell_Envelope_Struct_Comp"/>
</dbReference>
<reference evidence="4 5" key="2">
    <citation type="journal article" date="2016" name="PeerJ">
        <title>Analysis of five complete genome sequences for members of the class Peribacteria in the recently recognized Peregrinibacteria bacterial phylum.</title>
        <authorList>
            <person name="Anantharaman K."/>
            <person name="Brown C.T."/>
            <person name="Burstein D."/>
            <person name="Castelle C.J."/>
            <person name="Probst A.J."/>
            <person name="Thomas B.C."/>
            <person name="Williams K.H."/>
            <person name="Banfield J.F."/>
        </authorList>
    </citation>
    <scope>NUCLEOTIDE SEQUENCE [LARGE SCALE GENOMIC DNA]</scope>
    <source>
        <strain evidence="4">RIFOXYD1_FULL_PER-ii_59_16</strain>
    </source>
</reference>
<dbReference type="PANTHER" id="PTHR43308">
    <property type="entry name" value="OUTER MEMBRANE PROTEIN ALPHA-RELATED"/>
    <property type="match status" value="1"/>
</dbReference>
<evidence type="ECO:0000313" key="4">
    <source>
        <dbReference type="EMBL" id="ALM12850.1"/>
    </source>
</evidence>
<evidence type="ECO:0000259" key="3">
    <source>
        <dbReference type="PROSITE" id="PS51272"/>
    </source>
</evidence>
<dbReference type="PROSITE" id="PS51272">
    <property type="entry name" value="SLH"/>
    <property type="match status" value="3"/>
</dbReference>
<dbReference type="AlphaFoldDB" id="A0A0S1SPL5"/>
<evidence type="ECO:0000256" key="1">
    <source>
        <dbReference type="SAM" id="MobiDB-lite"/>
    </source>
</evidence>
<protein>
    <submittedName>
        <fullName evidence="4">N-acetylmuramoyl-L-alanine amidase</fullName>
    </submittedName>
</protein>
<dbReference type="KEGG" id="prf:PeribacterA2_0148"/>
<accession>A0A0S1SGD1</accession>
<keyword evidence="2" id="KW-0732">Signal</keyword>
<dbReference type="InterPro" id="IPR001119">
    <property type="entry name" value="SLH_dom"/>
</dbReference>
<accession>A0A0S1SPL5</accession>
<feature type="compositionally biased region" description="Low complexity" evidence="1">
    <location>
        <begin position="214"/>
        <end position="244"/>
    </location>
</feature>
<feature type="domain" description="SLH" evidence="3">
    <location>
        <begin position="88"/>
        <end position="147"/>
    </location>
</feature>
<dbReference type="Proteomes" id="UP000069135">
    <property type="component" value="Chromosome"/>
</dbReference>
<accession>A0A0S1SK17</accession>
<sequence>MRSRVWISLLTSFALLGPALPAGAAAFPDVPAEHRFKEPVDALVNAGVLTGNPDGYFYPDRQVNRAEMLKMLYKATGKTPDSTSRACFSDVERLSWYESYVCDAAAHHYVEGYSNGTFRPANPVNRVEALKMITQVIGIPVEEIGEEARQVVKFVDVSISAWYTRYLYTAYTKGILPIAGQDASRFYPDWPLLRGEAAAMIYNALHADLTQRRQGSSSSSSTMAASQSQSSTAMQQASSSSSAGGYDVPFPLESSGKFSGRTSLTYRFVLDRATVVSTVVRLQSGQPGSVSCRLYLMAESGFSYEYFVGFQEGSTCTLKTALKPGSYQLQMQSTIADTTFTVKVEETTTGDGSDGFGEAQTLPYNLSRTGTLAPGDYQDWYTFEVSAVQSLQVTVSDSTQLTCMIYPMEGVDLFGFSGPACNQHYEFQPGTYVIAVGRMSPSDARQTYTILAQ</sequence>
<feature type="chain" id="PRO_5009797867" evidence="2">
    <location>
        <begin position="25"/>
        <end position="453"/>
    </location>
</feature>
<dbReference type="EMBL" id="CP013065">
    <property type="protein sequence ID" value="ALM12850.1"/>
    <property type="molecule type" value="Genomic_DNA"/>
</dbReference>
<feature type="signal peptide" evidence="2">
    <location>
        <begin position="1"/>
        <end position="24"/>
    </location>
</feature>
<feature type="domain" description="SLH" evidence="3">
    <location>
        <begin position="23"/>
        <end position="86"/>
    </location>
</feature>